<accession>A0A0L0SN55</accession>
<gene>
    <name evidence="2" type="ORF">AMAG_08990</name>
</gene>
<evidence type="ECO:0000313" key="2">
    <source>
        <dbReference type="EMBL" id="KNE63932.1"/>
    </source>
</evidence>
<dbReference type="Proteomes" id="UP000054350">
    <property type="component" value="Unassembled WGS sequence"/>
</dbReference>
<reference evidence="2 3" key="1">
    <citation type="submission" date="2009-11" db="EMBL/GenBank/DDBJ databases">
        <title>Annotation of Allomyces macrogynus ATCC 38327.</title>
        <authorList>
            <consortium name="The Broad Institute Genome Sequencing Platform"/>
            <person name="Russ C."/>
            <person name="Cuomo C."/>
            <person name="Burger G."/>
            <person name="Gray M.W."/>
            <person name="Holland P.W.H."/>
            <person name="King N."/>
            <person name="Lang F.B.F."/>
            <person name="Roger A.J."/>
            <person name="Ruiz-Trillo I."/>
            <person name="Young S.K."/>
            <person name="Zeng Q."/>
            <person name="Gargeya S."/>
            <person name="Fitzgerald M."/>
            <person name="Haas B."/>
            <person name="Abouelleil A."/>
            <person name="Alvarado L."/>
            <person name="Arachchi H.M."/>
            <person name="Berlin A."/>
            <person name="Chapman S.B."/>
            <person name="Gearin G."/>
            <person name="Goldberg J."/>
            <person name="Griggs A."/>
            <person name="Gujja S."/>
            <person name="Hansen M."/>
            <person name="Heiman D."/>
            <person name="Howarth C."/>
            <person name="Larimer J."/>
            <person name="Lui A."/>
            <person name="MacDonald P.J.P."/>
            <person name="McCowen C."/>
            <person name="Montmayeur A."/>
            <person name="Murphy C."/>
            <person name="Neiman D."/>
            <person name="Pearson M."/>
            <person name="Priest M."/>
            <person name="Roberts A."/>
            <person name="Saif S."/>
            <person name="Shea T."/>
            <person name="Sisk P."/>
            <person name="Stolte C."/>
            <person name="Sykes S."/>
            <person name="Wortman J."/>
            <person name="Nusbaum C."/>
            <person name="Birren B."/>
        </authorList>
    </citation>
    <scope>NUCLEOTIDE SEQUENCE [LARGE SCALE GENOMIC DNA]</scope>
    <source>
        <strain evidence="2 3">ATCC 38327</strain>
    </source>
</reference>
<organism evidence="2 3">
    <name type="scientific">Allomyces macrogynus (strain ATCC 38327)</name>
    <name type="common">Allomyces javanicus var. macrogynus</name>
    <dbReference type="NCBI Taxonomy" id="578462"/>
    <lineage>
        <taxon>Eukaryota</taxon>
        <taxon>Fungi</taxon>
        <taxon>Fungi incertae sedis</taxon>
        <taxon>Blastocladiomycota</taxon>
        <taxon>Blastocladiomycetes</taxon>
        <taxon>Blastocladiales</taxon>
        <taxon>Blastocladiaceae</taxon>
        <taxon>Allomyces</taxon>
    </lineage>
</organism>
<evidence type="ECO:0000313" key="3">
    <source>
        <dbReference type="Proteomes" id="UP000054350"/>
    </source>
</evidence>
<sequence>MEDALDVVQAMILECFETAIQNMLAHDTDSCIAKVDKDELDDADSDEDNADSDEDDANDTQQHVQDARGEYHEDVQTIGSGYHKDVQVINGEQVHELAEYHQDVHGEQVHVPVKYHEDVQIVNGEQVDMHGKHHQDVHGEQIHKGHYHACYPLESLRAVVPAVVLDNKHAAGAMLESDRKGSEVFDRTYTNTLLEHHIVVEDMFEIVQYKSIEVSICADHVVHVMVDGKDGPYVRVHSDYGLVVPSPTQLVLFLKQLWE</sequence>
<name>A0A0L0SN55_ALLM3</name>
<reference evidence="3" key="2">
    <citation type="submission" date="2009-11" db="EMBL/GenBank/DDBJ databases">
        <title>The Genome Sequence of Allomyces macrogynus strain ATCC 38327.</title>
        <authorList>
            <consortium name="The Broad Institute Genome Sequencing Platform"/>
            <person name="Russ C."/>
            <person name="Cuomo C."/>
            <person name="Shea T."/>
            <person name="Young S.K."/>
            <person name="Zeng Q."/>
            <person name="Koehrsen M."/>
            <person name="Haas B."/>
            <person name="Borodovsky M."/>
            <person name="Guigo R."/>
            <person name="Alvarado L."/>
            <person name="Berlin A."/>
            <person name="Borenstein D."/>
            <person name="Chen Z."/>
            <person name="Engels R."/>
            <person name="Freedman E."/>
            <person name="Gellesch M."/>
            <person name="Goldberg J."/>
            <person name="Griggs A."/>
            <person name="Gujja S."/>
            <person name="Heiman D."/>
            <person name="Hepburn T."/>
            <person name="Howarth C."/>
            <person name="Jen D."/>
            <person name="Larson L."/>
            <person name="Lewis B."/>
            <person name="Mehta T."/>
            <person name="Park D."/>
            <person name="Pearson M."/>
            <person name="Roberts A."/>
            <person name="Saif S."/>
            <person name="Shenoy N."/>
            <person name="Sisk P."/>
            <person name="Stolte C."/>
            <person name="Sykes S."/>
            <person name="Walk T."/>
            <person name="White J."/>
            <person name="Yandava C."/>
            <person name="Burger G."/>
            <person name="Gray M.W."/>
            <person name="Holland P.W.H."/>
            <person name="King N."/>
            <person name="Lang F.B.F."/>
            <person name="Roger A.J."/>
            <person name="Ruiz-Trillo I."/>
            <person name="Lander E."/>
            <person name="Nusbaum C."/>
        </authorList>
    </citation>
    <scope>NUCLEOTIDE SEQUENCE [LARGE SCALE GENOMIC DNA]</scope>
    <source>
        <strain evidence="3">ATCC 38327</strain>
    </source>
</reference>
<evidence type="ECO:0000256" key="1">
    <source>
        <dbReference type="SAM" id="MobiDB-lite"/>
    </source>
</evidence>
<proteinExistence type="predicted"/>
<feature type="compositionally biased region" description="Acidic residues" evidence="1">
    <location>
        <begin position="40"/>
        <end position="58"/>
    </location>
</feature>
<dbReference type="EMBL" id="GG745343">
    <property type="protein sequence ID" value="KNE63932.1"/>
    <property type="molecule type" value="Genomic_DNA"/>
</dbReference>
<dbReference type="OrthoDB" id="10410656at2759"/>
<dbReference type="AlphaFoldDB" id="A0A0L0SN55"/>
<feature type="region of interest" description="Disordered" evidence="1">
    <location>
        <begin position="40"/>
        <end position="68"/>
    </location>
</feature>
<dbReference type="VEuPathDB" id="FungiDB:AMAG_08990"/>
<keyword evidence="3" id="KW-1185">Reference proteome</keyword>
<protein>
    <submittedName>
        <fullName evidence="2">Uncharacterized protein</fullName>
    </submittedName>
</protein>